<evidence type="ECO:0000313" key="6">
    <source>
        <dbReference type="EMBL" id="KAH7444602.1"/>
    </source>
</evidence>
<evidence type="ECO:0000256" key="3">
    <source>
        <dbReference type="ARBA" id="ARBA00022782"/>
    </source>
</evidence>
<keyword evidence="2" id="KW-0217">Developmental protein</keyword>
<keyword evidence="3" id="KW-0221">Differentiation</keyword>
<dbReference type="GO" id="GO:0030154">
    <property type="term" value="P:cell differentiation"/>
    <property type="evidence" value="ECO:0007669"/>
    <property type="project" value="UniProtKB-KW"/>
</dbReference>
<accession>A0A8T2VB40</accession>
<feature type="signal peptide" evidence="5">
    <location>
        <begin position="1"/>
        <end position="29"/>
    </location>
</feature>
<feature type="compositionally biased region" description="Basic and acidic residues" evidence="4">
    <location>
        <begin position="145"/>
        <end position="164"/>
    </location>
</feature>
<sequence length="174" mass="19360">MIRASGSRKRPLLALLFVIELFRLYQLSAQAGRIYPAYASPAGEFFHREPLEQQQESGGGVLHRSTRASTSAAAIAAFVAAIALRRAEYMDADHQQLQRQYWQSVRRHLSNVGHVPMRCHGSSSSPSYFSWSSSSEDMDCSESLAPREAEGSEIDPRYGVEKRLVPTGPNPLHN</sequence>
<reference evidence="6" key="1">
    <citation type="submission" date="2021-08" db="EMBL/GenBank/DDBJ databases">
        <title>WGS assembly of Ceratopteris richardii.</title>
        <authorList>
            <person name="Marchant D.B."/>
            <person name="Chen G."/>
            <person name="Jenkins J."/>
            <person name="Shu S."/>
            <person name="Leebens-Mack J."/>
            <person name="Grimwood J."/>
            <person name="Schmutz J."/>
            <person name="Soltis P."/>
            <person name="Soltis D."/>
            <person name="Chen Z.-H."/>
        </authorList>
    </citation>
    <scope>NUCLEOTIDE SEQUENCE</scope>
    <source>
        <strain evidence="6">Whitten #5841</strain>
        <tissue evidence="6">Leaf</tissue>
    </source>
</reference>
<name>A0A8T2VB40_CERRI</name>
<keyword evidence="5" id="KW-0732">Signal</keyword>
<evidence type="ECO:0000256" key="2">
    <source>
        <dbReference type="ARBA" id="ARBA00022473"/>
    </source>
</evidence>
<gene>
    <name evidence="6" type="ORF">KP509_02G084800</name>
</gene>
<evidence type="ECO:0000256" key="5">
    <source>
        <dbReference type="SAM" id="SignalP"/>
    </source>
</evidence>
<dbReference type="Proteomes" id="UP000825935">
    <property type="component" value="Chromosome 2"/>
</dbReference>
<dbReference type="InterPro" id="IPR039618">
    <property type="entry name" value="CLE9-13"/>
</dbReference>
<dbReference type="AlphaFoldDB" id="A0A8T2VB40"/>
<feature type="region of interest" description="Disordered" evidence="4">
    <location>
        <begin position="134"/>
        <end position="174"/>
    </location>
</feature>
<protein>
    <submittedName>
        <fullName evidence="6">Uncharacterized protein</fullName>
    </submittedName>
</protein>
<feature type="chain" id="PRO_5035823174" evidence="5">
    <location>
        <begin position="30"/>
        <end position="174"/>
    </location>
</feature>
<evidence type="ECO:0000256" key="4">
    <source>
        <dbReference type="SAM" id="MobiDB-lite"/>
    </source>
</evidence>
<comment type="caution">
    <text evidence="6">The sequence shown here is derived from an EMBL/GenBank/DDBJ whole genome shotgun (WGS) entry which is preliminary data.</text>
</comment>
<proteinExistence type="inferred from homology"/>
<dbReference type="PANTHER" id="PTHR34359:SF5">
    <property type="entry name" value="CLAVATA3_ESR (CLE)-RELATED PROTEIN 9"/>
    <property type="match status" value="1"/>
</dbReference>
<evidence type="ECO:0000256" key="1">
    <source>
        <dbReference type="ARBA" id="ARBA00005416"/>
    </source>
</evidence>
<keyword evidence="7" id="KW-1185">Reference proteome</keyword>
<comment type="similarity">
    <text evidence="1">Belongs to the CLV3/ESR signal peptide family.</text>
</comment>
<dbReference type="PANTHER" id="PTHR34359">
    <property type="entry name" value="CLAVATA3/ESR (CLE)-RELATED PROTEIN 10"/>
    <property type="match status" value="1"/>
</dbReference>
<dbReference type="OrthoDB" id="753861at2759"/>
<dbReference type="EMBL" id="CM035407">
    <property type="protein sequence ID" value="KAH7444602.1"/>
    <property type="molecule type" value="Genomic_DNA"/>
</dbReference>
<evidence type="ECO:0000313" key="7">
    <source>
        <dbReference type="Proteomes" id="UP000825935"/>
    </source>
</evidence>
<organism evidence="6 7">
    <name type="scientific">Ceratopteris richardii</name>
    <name type="common">Triangle waterfern</name>
    <dbReference type="NCBI Taxonomy" id="49495"/>
    <lineage>
        <taxon>Eukaryota</taxon>
        <taxon>Viridiplantae</taxon>
        <taxon>Streptophyta</taxon>
        <taxon>Embryophyta</taxon>
        <taxon>Tracheophyta</taxon>
        <taxon>Polypodiopsida</taxon>
        <taxon>Polypodiidae</taxon>
        <taxon>Polypodiales</taxon>
        <taxon>Pteridineae</taxon>
        <taxon>Pteridaceae</taxon>
        <taxon>Parkerioideae</taxon>
        <taxon>Ceratopteris</taxon>
    </lineage>
</organism>